<dbReference type="InterPro" id="IPR009620">
    <property type="entry name" value="UPF0236"/>
</dbReference>
<accession>A0ABW4KIC8</accession>
<evidence type="ECO:0000313" key="3">
    <source>
        <dbReference type="Proteomes" id="UP001597301"/>
    </source>
</evidence>
<dbReference type="Proteomes" id="UP001597301">
    <property type="component" value="Unassembled WGS sequence"/>
</dbReference>
<gene>
    <name evidence="2" type="ORF">ACFSCZ_14305</name>
</gene>
<dbReference type="NCBIfam" id="NF033529">
    <property type="entry name" value="transpos_ISLre2"/>
    <property type="match status" value="1"/>
</dbReference>
<dbReference type="RefSeq" id="WP_380774758.1">
    <property type="nucleotide sequence ID" value="NZ_JBHUEO010000048.1"/>
</dbReference>
<proteinExistence type="inferred from homology"/>
<keyword evidence="3" id="KW-1185">Reference proteome</keyword>
<organism evidence="2 3">
    <name type="scientific">Siminovitchia sediminis</name>
    <dbReference type="NCBI Taxonomy" id="1274353"/>
    <lineage>
        <taxon>Bacteria</taxon>
        <taxon>Bacillati</taxon>
        <taxon>Bacillota</taxon>
        <taxon>Bacilli</taxon>
        <taxon>Bacillales</taxon>
        <taxon>Bacillaceae</taxon>
        <taxon>Siminovitchia</taxon>
    </lineage>
</organism>
<dbReference type="Pfam" id="PF06782">
    <property type="entry name" value="UPF0236"/>
    <property type="match status" value="1"/>
</dbReference>
<evidence type="ECO:0000256" key="1">
    <source>
        <dbReference type="ARBA" id="ARBA00006539"/>
    </source>
</evidence>
<comment type="caution">
    <text evidence="2">The sequence shown here is derived from an EMBL/GenBank/DDBJ whole genome shotgun (WGS) entry which is preliminary data.</text>
</comment>
<sequence>MEDHITAIPSLKEIEQLVWRNLQETYSDVMKGILEEMDQQIAEQRDKRRFRMLDKRGTTIDSLFGPIEISRNYYRDRTANRCIFLLDQYLSFDGEKEVTPLLAETAMELAVTGTSYRQAANTLETLVGYPVLSHEGIRQQMLGVELIPKKTELAQRVLFVEVDGLYMKRQEKNKKGKEEKIAAVHQGWEVNGKRTSLKEKRHFHHQGTSHFWEDFETFLVETFDYDPLTHLLVINGDGAKWITSCREYFPSNAFFTIDRFHVARDIQRIFRNHPRYRAIRKALATYDGEKLLLELNSAVGTLEKESREERLEELIKQLEQYPEALGDYRKWLEEIDTQGFRAMGSAEATMRGSPSG</sequence>
<name>A0ABW4KIC8_9BACI</name>
<reference evidence="3" key="1">
    <citation type="journal article" date="2019" name="Int. J. Syst. Evol. Microbiol.">
        <title>The Global Catalogue of Microorganisms (GCM) 10K type strain sequencing project: providing services to taxonomists for standard genome sequencing and annotation.</title>
        <authorList>
            <consortium name="The Broad Institute Genomics Platform"/>
            <consortium name="The Broad Institute Genome Sequencing Center for Infectious Disease"/>
            <person name="Wu L."/>
            <person name="Ma J."/>
        </authorList>
    </citation>
    <scope>NUCLEOTIDE SEQUENCE [LARGE SCALE GENOMIC DNA]</scope>
    <source>
        <strain evidence="3">CGMCC 1.12295</strain>
    </source>
</reference>
<protein>
    <submittedName>
        <fullName evidence="2">ISLre2 family transposase</fullName>
    </submittedName>
</protein>
<comment type="similarity">
    <text evidence="1">Belongs to the UPF0236 family.</text>
</comment>
<evidence type="ECO:0000313" key="2">
    <source>
        <dbReference type="EMBL" id="MFD1707894.1"/>
    </source>
</evidence>
<dbReference type="EMBL" id="JBHUEO010000048">
    <property type="protein sequence ID" value="MFD1707894.1"/>
    <property type="molecule type" value="Genomic_DNA"/>
</dbReference>